<reference evidence="2 3" key="1">
    <citation type="journal article" date="2007" name="Nature">
        <title>Light stimulates growth of proteorhodopsin-containing marine Flavobacteria.</title>
        <authorList>
            <person name="Gomez-Consarnau L."/>
            <person name="Gonzalez J.M."/>
            <person name="Coll-Llado M."/>
            <person name="Gourdon P."/>
            <person name="Pascher T."/>
            <person name="Neutze R."/>
            <person name="Pedros-Alio C."/>
            <person name="Pinhassi J."/>
        </authorList>
    </citation>
    <scope>NUCLEOTIDE SEQUENCE [LARGE SCALE GENOMIC DNA]</scope>
    <source>
        <strain evidence="2 3">MED217</strain>
    </source>
</reference>
<name>A3XML0_LEEBM</name>
<dbReference type="InterPro" id="IPR015943">
    <property type="entry name" value="WD40/YVTN_repeat-like_dom_sf"/>
</dbReference>
<evidence type="ECO:0000313" key="3">
    <source>
        <dbReference type="Proteomes" id="UP000001601"/>
    </source>
</evidence>
<dbReference type="eggNOG" id="COG3391">
    <property type="taxonomic scope" value="Bacteria"/>
</dbReference>
<dbReference type="Pfam" id="PF16819">
    <property type="entry name" value="DUF5074"/>
    <property type="match status" value="1"/>
</dbReference>
<evidence type="ECO:0000313" key="2">
    <source>
        <dbReference type="EMBL" id="EAQ49215.1"/>
    </source>
</evidence>
<feature type="chain" id="PRO_5002664203" evidence="1">
    <location>
        <begin position="23"/>
        <end position="355"/>
    </location>
</feature>
<dbReference type="RefSeq" id="WP_009779864.1">
    <property type="nucleotide sequence ID" value="NZ_CH672395.1"/>
</dbReference>
<organism evidence="2 3">
    <name type="scientific">Leeuwenhoekiella blandensis (strain CECT 7118 / CCUG 51940 / KCTC 22103 / MED217)</name>
    <name type="common">Flavobacterium sp. (strain MED217)</name>
    <dbReference type="NCBI Taxonomy" id="398720"/>
    <lineage>
        <taxon>Bacteria</taxon>
        <taxon>Pseudomonadati</taxon>
        <taxon>Bacteroidota</taxon>
        <taxon>Flavobacteriia</taxon>
        <taxon>Flavobacteriales</taxon>
        <taxon>Flavobacteriaceae</taxon>
        <taxon>Leeuwenhoekiella</taxon>
    </lineage>
</organism>
<dbReference type="InterPro" id="IPR051200">
    <property type="entry name" value="Host-pathogen_enzymatic-act"/>
</dbReference>
<gene>
    <name evidence="2" type="ORF">MED217_07416</name>
</gene>
<dbReference type="PANTHER" id="PTHR47197:SF3">
    <property type="entry name" value="DIHYDRO-HEME D1 DEHYDROGENASE"/>
    <property type="match status" value="1"/>
</dbReference>
<keyword evidence="1" id="KW-0732">Signal</keyword>
<dbReference type="HOGENOM" id="CLU_035696_0_0_10"/>
<dbReference type="InterPro" id="IPR031815">
    <property type="entry name" value="DUF5074"/>
</dbReference>
<dbReference type="AlphaFoldDB" id="A3XML0"/>
<protein>
    <submittedName>
        <fullName evidence="2">Putative surface layer protein</fullName>
    </submittedName>
</protein>
<comment type="caution">
    <text evidence="2">The sequence shown here is derived from an EMBL/GenBank/DDBJ whole genome shotgun (WGS) entry which is preliminary data.</text>
</comment>
<keyword evidence="3" id="KW-1185">Reference proteome</keyword>
<proteinExistence type="predicted"/>
<accession>A3XML0</accession>
<feature type="signal peptide" evidence="1">
    <location>
        <begin position="1"/>
        <end position="22"/>
    </location>
</feature>
<dbReference type="EMBL" id="AANC01000005">
    <property type="protein sequence ID" value="EAQ49215.1"/>
    <property type="molecule type" value="Genomic_DNA"/>
</dbReference>
<sequence length="355" mass="38903">MMKINKLALFALLGVFILNSCSNDDDALEPLPEGDYTDGFFVLNEGNFGANNSTLSYVNYNLSTINNDVFNQVNGTSLGDTAQSLIFEDDLAYVVLNASNTIEVFNRYTLEKVGTIDENLANPRYSAIENDRLYVTNWGDGTIATDDYVAVFDINTLEFITAISVEEGPEKIVSEDDKLYVALQGGFSFNNKVVVIDANSNTVLSTITVGDVPSALEVEDDFLWVNSSGLPSYSGSETAGAIYKININTNDVVVYEFDDSSQHPSNLEIEDDMVYYTLGGSVYKFNTSATELPATSQFELSEITSLYGFEVEDNYIYAADALNYTEGGKVVVYDLNGEVIADFTSGIAPNGFYFN</sequence>
<evidence type="ECO:0000256" key="1">
    <source>
        <dbReference type="SAM" id="SignalP"/>
    </source>
</evidence>
<dbReference type="SUPFAM" id="SSF63825">
    <property type="entry name" value="YWTD domain"/>
    <property type="match status" value="1"/>
</dbReference>
<dbReference type="STRING" id="398720.MED217_07416"/>
<dbReference type="Gene3D" id="2.130.10.10">
    <property type="entry name" value="YVTN repeat-like/Quinoprotein amine dehydrogenase"/>
    <property type="match status" value="1"/>
</dbReference>
<dbReference type="Proteomes" id="UP000001601">
    <property type="component" value="Unassembled WGS sequence"/>
</dbReference>
<dbReference type="PANTHER" id="PTHR47197">
    <property type="entry name" value="PROTEIN NIRF"/>
    <property type="match status" value="1"/>
</dbReference>
<dbReference type="OrthoDB" id="9773938at2"/>